<accession>A0A9N9JQK9</accession>
<protein>
    <submittedName>
        <fullName evidence="2">26491_t:CDS:1</fullName>
    </submittedName>
</protein>
<evidence type="ECO:0000313" key="3">
    <source>
        <dbReference type="Proteomes" id="UP000789405"/>
    </source>
</evidence>
<reference evidence="2" key="1">
    <citation type="submission" date="2021-06" db="EMBL/GenBank/DDBJ databases">
        <authorList>
            <person name="Kallberg Y."/>
            <person name="Tangrot J."/>
            <person name="Rosling A."/>
        </authorList>
    </citation>
    <scope>NUCLEOTIDE SEQUENCE</scope>
    <source>
        <strain evidence="2">MA453B</strain>
    </source>
</reference>
<dbReference type="Proteomes" id="UP000789405">
    <property type="component" value="Unassembled WGS sequence"/>
</dbReference>
<feature type="region of interest" description="Disordered" evidence="1">
    <location>
        <begin position="59"/>
        <end position="90"/>
    </location>
</feature>
<dbReference type="OrthoDB" id="10497960at2759"/>
<feature type="region of interest" description="Disordered" evidence="1">
    <location>
        <begin position="188"/>
        <end position="217"/>
    </location>
</feature>
<feature type="region of interest" description="Disordered" evidence="1">
    <location>
        <begin position="105"/>
        <end position="131"/>
    </location>
</feature>
<proteinExistence type="predicted"/>
<name>A0A9N9JQK9_9GLOM</name>
<evidence type="ECO:0000256" key="1">
    <source>
        <dbReference type="SAM" id="MobiDB-lite"/>
    </source>
</evidence>
<feature type="compositionally biased region" description="Polar residues" evidence="1">
    <location>
        <begin position="81"/>
        <end position="90"/>
    </location>
</feature>
<feature type="non-terminal residue" evidence="2">
    <location>
        <position position="217"/>
    </location>
</feature>
<evidence type="ECO:0000313" key="2">
    <source>
        <dbReference type="EMBL" id="CAG8791516.1"/>
    </source>
</evidence>
<dbReference type="AlphaFoldDB" id="A0A9N9JQK9"/>
<gene>
    <name evidence="2" type="ORF">DERYTH_LOCUS21528</name>
</gene>
<organism evidence="2 3">
    <name type="scientific">Dentiscutata erythropus</name>
    <dbReference type="NCBI Taxonomy" id="1348616"/>
    <lineage>
        <taxon>Eukaryota</taxon>
        <taxon>Fungi</taxon>
        <taxon>Fungi incertae sedis</taxon>
        <taxon>Mucoromycota</taxon>
        <taxon>Glomeromycotina</taxon>
        <taxon>Glomeromycetes</taxon>
        <taxon>Diversisporales</taxon>
        <taxon>Gigasporaceae</taxon>
        <taxon>Dentiscutata</taxon>
    </lineage>
</organism>
<comment type="caution">
    <text evidence="2">The sequence shown here is derived from an EMBL/GenBank/DDBJ whole genome shotgun (WGS) entry which is preliminary data.</text>
</comment>
<sequence length="217" mass="23842">NTPQSEENKDTDKTLNMKANNKTCLNETTDVNKQAETNHVFPRDKALTSDETGLAQILNPPQGILQTNNSTKKSLAAPSTDEPNSQINLSPYNSYNANIIVDSLEPSTSNKVEETNTADQKSKPQEMTPNKTSLINEANSSKMHSERSTENDNTNLILITSPVYKTLKANTLKGAEEEFILVTSKKKNAKNKGKRKTTLDNNTSDVIDAGNSYVPNL</sequence>
<keyword evidence="3" id="KW-1185">Reference proteome</keyword>
<feature type="compositionally biased region" description="Polar residues" evidence="1">
    <location>
        <begin position="64"/>
        <end position="73"/>
    </location>
</feature>
<dbReference type="EMBL" id="CAJVPY010027674">
    <property type="protein sequence ID" value="CAG8791516.1"/>
    <property type="molecule type" value="Genomic_DNA"/>
</dbReference>